<dbReference type="Proteomes" id="UP000662747">
    <property type="component" value="Chromosome"/>
</dbReference>
<feature type="compositionally biased region" description="Low complexity" evidence="10">
    <location>
        <begin position="25"/>
        <end position="37"/>
    </location>
</feature>
<dbReference type="InterPro" id="IPR045357">
    <property type="entry name" value="Aminopeptidase_N-like_N"/>
</dbReference>
<dbReference type="PANTHER" id="PTHR11533">
    <property type="entry name" value="PROTEASE M1 ZINC METALLOPROTEASE"/>
    <property type="match status" value="1"/>
</dbReference>
<dbReference type="PRINTS" id="PR00756">
    <property type="entry name" value="ALADIPTASE"/>
</dbReference>
<evidence type="ECO:0000256" key="5">
    <source>
        <dbReference type="ARBA" id="ARBA00022723"/>
    </source>
</evidence>
<dbReference type="InterPro" id="IPR034016">
    <property type="entry name" value="M1_APN-typ"/>
</dbReference>
<dbReference type="PANTHER" id="PTHR11533:SF174">
    <property type="entry name" value="PUROMYCIN-SENSITIVE AMINOPEPTIDASE-RELATED"/>
    <property type="match status" value="1"/>
</dbReference>
<evidence type="ECO:0000256" key="9">
    <source>
        <dbReference type="RuleBase" id="RU364040"/>
    </source>
</evidence>
<dbReference type="RefSeq" id="WP_206729983.1">
    <property type="nucleotide sequence ID" value="NZ_CP071090.1"/>
</dbReference>
<comment type="cofactor">
    <cofactor evidence="9">
        <name>Zn(2+)</name>
        <dbReference type="ChEBI" id="CHEBI:29105"/>
    </cofactor>
    <text evidence="9">Binds 1 zinc ion per subunit.</text>
</comment>
<dbReference type="Gene3D" id="2.60.40.1730">
    <property type="entry name" value="tricorn interacting facor f3 domain"/>
    <property type="match status" value="1"/>
</dbReference>
<organism evidence="14 15">
    <name type="scientific">Pyxidicoccus parkwayensis</name>
    <dbReference type="NCBI Taxonomy" id="2813578"/>
    <lineage>
        <taxon>Bacteria</taxon>
        <taxon>Pseudomonadati</taxon>
        <taxon>Myxococcota</taxon>
        <taxon>Myxococcia</taxon>
        <taxon>Myxococcales</taxon>
        <taxon>Cystobacterineae</taxon>
        <taxon>Myxococcaceae</taxon>
        <taxon>Pyxidicoccus</taxon>
    </lineage>
</organism>
<evidence type="ECO:0000259" key="11">
    <source>
        <dbReference type="Pfam" id="PF01433"/>
    </source>
</evidence>
<proteinExistence type="inferred from homology"/>
<keyword evidence="3 9" id="KW-0031">Aminopeptidase</keyword>
<evidence type="ECO:0000256" key="2">
    <source>
        <dbReference type="ARBA" id="ARBA00010136"/>
    </source>
</evidence>
<dbReference type="InterPro" id="IPR024571">
    <property type="entry name" value="ERAP1-like_C_dom"/>
</dbReference>
<evidence type="ECO:0000256" key="8">
    <source>
        <dbReference type="ARBA" id="ARBA00023049"/>
    </source>
</evidence>
<dbReference type="InterPro" id="IPR050344">
    <property type="entry name" value="Peptidase_M1_aminopeptidases"/>
</dbReference>
<evidence type="ECO:0000256" key="10">
    <source>
        <dbReference type="SAM" id="MobiDB-lite"/>
    </source>
</evidence>
<evidence type="ECO:0000259" key="13">
    <source>
        <dbReference type="Pfam" id="PF17900"/>
    </source>
</evidence>
<dbReference type="InterPro" id="IPR001930">
    <property type="entry name" value="Peptidase_M1"/>
</dbReference>
<dbReference type="InterPro" id="IPR042097">
    <property type="entry name" value="Aminopeptidase_N-like_N_sf"/>
</dbReference>
<evidence type="ECO:0000256" key="6">
    <source>
        <dbReference type="ARBA" id="ARBA00022801"/>
    </source>
</evidence>
<keyword evidence="7 9" id="KW-0862">Zinc</keyword>
<comment type="similarity">
    <text evidence="2 9">Belongs to the peptidase M1 family.</text>
</comment>
<dbReference type="EMBL" id="CP071090">
    <property type="protein sequence ID" value="QSQ28472.1"/>
    <property type="molecule type" value="Genomic_DNA"/>
</dbReference>
<evidence type="ECO:0000259" key="12">
    <source>
        <dbReference type="Pfam" id="PF11838"/>
    </source>
</evidence>
<protein>
    <recommendedName>
        <fullName evidence="9">Aminopeptidase</fullName>
        <ecNumber evidence="9">3.4.11.-</ecNumber>
    </recommendedName>
</protein>
<keyword evidence="15" id="KW-1185">Reference proteome</keyword>
<feature type="domain" description="ERAP1-like C-terminal" evidence="12">
    <location>
        <begin position="567"/>
        <end position="879"/>
    </location>
</feature>
<reference evidence="14 15" key="1">
    <citation type="submission" date="2021-02" db="EMBL/GenBank/DDBJ databases">
        <title>De Novo genome assembly of isolated myxobacteria.</title>
        <authorList>
            <person name="Stevens D.C."/>
        </authorList>
    </citation>
    <scope>NUCLEOTIDE SEQUENCE [LARGE SCALE GENOMIC DNA]</scope>
    <source>
        <strain evidence="15">SCPEA02</strain>
    </source>
</reference>
<dbReference type="InterPro" id="IPR014782">
    <property type="entry name" value="Peptidase_M1_dom"/>
</dbReference>
<dbReference type="Gene3D" id="1.10.390.10">
    <property type="entry name" value="Neutral Protease Domain 2"/>
    <property type="match status" value="1"/>
</dbReference>
<keyword evidence="4 9" id="KW-0645">Protease</keyword>
<evidence type="ECO:0000313" key="15">
    <source>
        <dbReference type="Proteomes" id="UP000662747"/>
    </source>
</evidence>
<dbReference type="Pfam" id="PF17900">
    <property type="entry name" value="Peptidase_M1_N"/>
    <property type="match status" value="1"/>
</dbReference>
<evidence type="ECO:0000256" key="7">
    <source>
        <dbReference type="ARBA" id="ARBA00022833"/>
    </source>
</evidence>
<dbReference type="CDD" id="cd09601">
    <property type="entry name" value="M1_APN-Q_like"/>
    <property type="match status" value="1"/>
</dbReference>
<evidence type="ECO:0000313" key="14">
    <source>
        <dbReference type="EMBL" id="QSQ28472.1"/>
    </source>
</evidence>
<feature type="region of interest" description="Disordered" evidence="10">
    <location>
        <begin position="25"/>
        <end position="45"/>
    </location>
</feature>
<evidence type="ECO:0000256" key="3">
    <source>
        <dbReference type="ARBA" id="ARBA00022438"/>
    </source>
</evidence>
<dbReference type="SUPFAM" id="SSF55486">
    <property type="entry name" value="Metalloproteases ('zincins'), catalytic domain"/>
    <property type="match status" value="1"/>
</dbReference>
<keyword evidence="5 9" id="KW-0479">Metal-binding</keyword>
<accession>A0ABX7PDG4</accession>
<dbReference type="Pfam" id="PF11838">
    <property type="entry name" value="ERAP1_C"/>
    <property type="match status" value="1"/>
</dbReference>
<dbReference type="Gene3D" id="1.25.50.20">
    <property type="match status" value="1"/>
</dbReference>
<feature type="domain" description="Aminopeptidase N-like N-terminal" evidence="13">
    <location>
        <begin position="54"/>
        <end position="230"/>
    </location>
</feature>
<feature type="domain" description="Peptidase M1 membrane alanine aminopeptidase" evidence="11">
    <location>
        <begin position="267"/>
        <end position="479"/>
    </location>
</feature>
<keyword evidence="6 9" id="KW-0378">Hydrolase</keyword>
<dbReference type="SUPFAM" id="SSF63737">
    <property type="entry name" value="Leukotriene A4 hydrolase N-terminal domain"/>
    <property type="match status" value="1"/>
</dbReference>
<comment type="catalytic activity">
    <reaction evidence="1">
        <text>Release of an N-terminal amino acid, Xaa-|-Yaa- from a peptide, amide or arylamide. Xaa is preferably Ala, but may be most amino acids including Pro (slow action). When a terminal hydrophobic residue is followed by a prolyl residue, the two may be released as an intact Xaa-Pro dipeptide.</text>
        <dbReference type="EC" id="3.4.11.2"/>
    </reaction>
</comment>
<name>A0ABX7PDG4_9BACT</name>
<dbReference type="Pfam" id="PF01433">
    <property type="entry name" value="Peptidase_M1"/>
    <property type="match status" value="1"/>
</dbReference>
<dbReference type="Gene3D" id="2.60.40.1910">
    <property type="match status" value="1"/>
</dbReference>
<dbReference type="EC" id="3.4.11.-" evidence="9"/>
<dbReference type="InterPro" id="IPR027268">
    <property type="entry name" value="Peptidase_M4/M1_CTD_sf"/>
</dbReference>
<evidence type="ECO:0000256" key="1">
    <source>
        <dbReference type="ARBA" id="ARBA00000098"/>
    </source>
</evidence>
<gene>
    <name evidence="14" type="ORF">JY651_41265</name>
</gene>
<evidence type="ECO:0000256" key="4">
    <source>
        <dbReference type="ARBA" id="ARBA00022670"/>
    </source>
</evidence>
<sequence>MRWHLVLLITLGSLHCTHAPDAPRAITAPTPAASAPSWPEPQPPRLRLPDTVWPVRYALDLTLLPAEPTYTGAVTIDVEVREPVRQIWLHAQDLQVTRARVITGGRSVEARAVTADEGRLGLLLPEPLGAGPAQLSLTFTGRADRERSQGLYVVEEGGEPYLYTVFEPIDARRAFPCFDEPGFKVPWRLRLTVKQEHVARANHAVVSEEPLPGGLKQVTFAESRPMPSYLVAFVVGPFDVVDGGSIGRAHVPLRFIVPRGRGQETAYAARVTPRIITLLEDFFDQTYPYEKLEVAVVPRYKGTMEHPGLVALGQPLTLIRPEEETPRRREDYVSVAIHELGHYWFGNLVTCRWWDDVWLNESLATWLERKLTDQFEPAWLYERASQADSATAAFSADSLTTSPPVRKPIVTQDDIVGSFDSATTYSKGASVFAMLESWQGKARVRDMLRTHVRKHAWQVATSDDLLATMSEALGPDAAGVFRGYIDQSGVPRVSAELRCKPGVAPRVKLSQERFLPAGSSGSTARTWHIPVCVRASTGQDSMQAPVCTLLTTTTGELELPMEACPSWLMLNAGGTGYYRVGYSLEQLTRLMSVPRDELRPEEWLALLADVSAAVDRGDLPLGEALRLIPAVTPSSHHLFVQRGVELLSSVHVDRLPEADRQRYHEWIRDLYGPRARELGWTPKPGESDDVKQLRMQIVGLVATAGDPVLREEADRLARAWLADRGSVSSEGIWMVVRAAARSGDRSLFDTLLAQARATKDRNERSRLLGMLGAFLDPVLLKEALALVAGDEFDLRDTLGILYRAFFTPESRGQAWDFYRQHFDRLAGKLRSDQRNGLIELTGSLCDEQRRAELEALLSPRVERLAGGPRALARALESIRLCIESERRNQPGVREFLRTRGKGANRPASR</sequence>
<keyword evidence="8 9" id="KW-0482">Metalloprotease</keyword>